<dbReference type="EMBL" id="AAXG02000036">
    <property type="protein sequence ID" value="EDM98380.1"/>
    <property type="molecule type" value="Genomic_DNA"/>
</dbReference>
<evidence type="ECO:0000313" key="1">
    <source>
        <dbReference type="EMBL" id="EDM98380.1"/>
    </source>
</evidence>
<sequence>MYFFIIQLFQHEHLAVLDPMDAFVDNGIVDRSEITEQVHPGINNYGFCWNMDNYVLVVFDIVHFRICFQKEELSKNGPFFIDTMRQYRKPQTIG</sequence>
<dbReference type="AlphaFoldDB" id="A6P011"/>
<protein>
    <submittedName>
        <fullName evidence="1">Uncharacterized protein</fullName>
    </submittedName>
</protein>
<reference evidence="1 2" key="2">
    <citation type="submission" date="2007-06" db="EMBL/GenBank/DDBJ databases">
        <title>Draft genome sequence of Pseudoflavonifractor capillosus ATCC 29799.</title>
        <authorList>
            <person name="Sudarsanam P."/>
            <person name="Ley R."/>
            <person name="Guruge J."/>
            <person name="Turnbaugh P.J."/>
            <person name="Mahowald M."/>
            <person name="Liep D."/>
            <person name="Gordon J."/>
        </authorList>
    </citation>
    <scope>NUCLEOTIDE SEQUENCE [LARGE SCALE GENOMIC DNA]</scope>
    <source>
        <strain evidence="1 2">ATCC 29799</strain>
    </source>
</reference>
<comment type="caution">
    <text evidence="1">The sequence shown here is derived from an EMBL/GenBank/DDBJ whole genome shotgun (WGS) entry which is preliminary data.</text>
</comment>
<organism evidence="1 2">
    <name type="scientific">Pseudoflavonifractor capillosus ATCC 29799</name>
    <dbReference type="NCBI Taxonomy" id="411467"/>
    <lineage>
        <taxon>Bacteria</taxon>
        <taxon>Bacillati</taxon>
        <taxon>Bacillota</taxon>
        <taxon>Clostridia</taxon>
        <taxon>Eubacteriales</taxon>
        <taxon>Oscillospiraceae</taxon>
        <taxon>Pseudoflavonifractor</taxon>
    </lineage>
</organism>
<evidence type="ECO:0000313" key="2">
    <source>
        <dbReference type="Proteomes" id="UP000003639"/>
    </source>
</evidence>
<keyword evidence="2" id="KW-1185">Reference proteome</keyword>
<gene>
    <name evidence="1" type="ORF">BACCAP_03816</name>
</gene>
<name>A6P011_9FIRM</name>
<reference evidence="1 2" key="1">
    <citation type="submission" date="2007-04" db="EMBL/GenBank/DDBJ databases">
        <authorList>
            <person name="Fulton L."/>
            <person name="Clifton S."/>
            <person name="Fulton B."/>
            <person name="Xu J."/>
            <person name="Minx P."/>
            <person name="Pepin K.H."/>
            <person name="Johnson M."/>
            <person name="Thiruvilangam P."/>
            <person name="Bhonagiri V."/>
            <person name="Nash W.E."/>
            <person name="Mardis E.R."/>
            <person name="Wilson R.K."/>
        </authorList>
    </citation>
    <scope>NUCLEOTIDE SEQUENCE [LARGE SCALE GENOMIC DNA]</scope>
    <source>
        <strain evidence="1 2">ATCC 29799</strain>
    </source>
</reference>
<dbReference type="Proteomes" id="UP000003639">
    <property type="component" value="Unassembled WGS sequence"/>
</dbReference>
<accession>A6P011</accession>
<proteinExistence type="predicted"/>